<feature type="non-terminal residue" evidence="6">
    <location>
        <position position="93"/>
    </location>
</feature>
<reference evidence="6 7" key="1">
    <citation type="journal article" date="2019" name="Nat. Ecol. Evol.">
        <title>Megaphylogeny resolves global patterns of mushroom evolution.</title>
        <authorList>
            <person name="Varga T."/>
            <person name="Krizsan K."/>
            <person name="Foldi C."/>
            <person name="Dima B."/>
            <person name="Sanchez-Garcia M."/>
            <person name="Sanchez-Ramirez S."/>
            <person name="Szollosi G.J."/>
            <person name="Szarkandi J.G."/>
            <person name="Papp V."/>
            <person name="Albert L."/>
            <person name="Andreopoulos W."/>
            <person name="Angelini C."/>
            <person name="Antonin V."/>
            <person name="Barry K.W."/>
            <person name="Bougher N.L."/>
            <person name="Buchanan P."/>
            <person name="Buyck B."/>
            <person name="Bense V."/>
            <person name="Catcheside P."/>
            <person name="Chovatia M."/>
            <person name="Cooper J."/>
            <person name="Damon W."/>
            <person name="Desjardin D."/>
            <person name="Finy P."/>
            <person name="Geml J."/>
            <person name="Haridas S."/>
            <person name="Hughes K."/>
            <person name="Justo A."/>
            <person name="Karasinski D."/>
            <person name="Kautmanova I."/>
            <person name="Kiss B."/>
            <person name="Kocsube S."/>
            <person name="Kotiranta H."/>
            <person name="LaButti K.M."/>
            <person name="Lechner B.E."/>
            <person name="Liimatainen K."/>
            <person name="Lipzen A."/>
            <person name="Lukacs Z."/>
            <person name="Mihaltcheva S."/>
            <person name="Morgado L.N."/>
            <person name="Niskanen T."/>
            <person name="Noordeloos M.E."/>
            <person name="Ohm R.A."/>
            <person name="Ortiz-Santana B."/>
            <person name="Ovrebo C."/>
            <person name="Racz N."/>
            <person name="Riley R."/>
            <person name="Savchenko A."/>
            <person name="Shiryaev A."/>
            <person name="Soop K."/>
            <person name="Spirin V."/>
            <person name="Szebenyi C."/>
            <person name="Tomsovsky M."/>
            <person name="Tulloss R.E."/>
            <person name="Uehling J."/>
            <person name="Grigoriev I.V."/>
            <person name="Vagvolgyi C."/>
            <person name="Papp T."/>
            <person name="Martin F.M."/>
            <person name="Miettinen O."/>
            <person name="Hibbett D.S."/>
            <person name="Nagy L.G."/>
        </authorList>
    </citation>
    <scope>NUCLEOTIDE SEQUENCE [LARGE SCALE GENOMIC DNA]</scope>
    <source>
        <strain evidence="6 7">FP101781</strain>
    </source>
</reference>
<dbReference type="InterPro" id="IPR036549">
    <property type="entry name" value="CX6/COA6-like_sf"/>
</dbReference>
<feature type="compositionally biased region" description="Polar residues" evidence="5">
    <location>
        <begin position="1"/>
        <end position="19"/>
    </location>
</feature>
<dbReference type="Proteomes" id="UP000298030">
    <property type="component" value="Unassembled WGS sequence"/>
</dbReference>
<keyword evidence="7" id="KW-1185">Reference proteome</keyword>
<dbReference type="OrthoDB" id="5545577at2759"/>
<evidence type="ECO:0000256" key="4">
    <source>
        <dbReference type="ARBA" id="ARBA00023157"/>
    </source>
</evidence>
<evidence type="ECO:0000256" key="2">
    <source>
        <dbReference type="ARBA" id="ARBA00006425"/>
    </source>
</evidence>
<gene>
    <name evidence="6" type="ORF">FA13DRAFT_1600148</name>
</gene>
<comment type="subcellular location">
    <subcellularLocation>
        <location evidence="1">Mitochondrion</location>
    </subcellularLocation>
</comment>
<comment type="caution">
    <text evidence="6">The sequence shown here is derived from an EMBL/GenBank/DDBJ whole genome shotgun (WGS) entry which is preliminary data.</text>
</comment>
<protein>
    <submittedName>
        <fullName evidence="6">Uncharacterized protein</fullName>
    </submittedName>
</protein>
<dbReference type="PROSITE" id="PS51808">
    <property type="entry name" value="CHCH"/>
    <property type="match status" value="1"/>
</dbReference>
<evidence type="ECO:0000313" key="7">
    <source>
        <dbReference type="Proteomes" id="UP000298030"/>
    </source>
</evidence>
<dbReference type="Gene3D" id="1.10.10.140">
    <property type="entry name" value="Cytochrome c oxidase, subunit VIb"/>
    <property type="match status" value="1"/>
</dbReference>
<dbReference type="STRING" id="71717.A0A4Y7SN13"/>
<dbReference type="Pfam" id="PF02297">
    <property type="entry name" value="COX6B"/>
    <property type="match status" value="1"/>
</dbReference>
<keyword evidence="4" id="KW-1015">Disulfide bond</keyword>
<dbReference type="EMBL" id="QPFP01000080">
    <property type="protein sequence ID" value="TEB23273.1"/>
    <property type="molecule type" value="Genomic_DNA"/>
</dbReference>
<dbReference type="PANTHER" id="PTHR47677:SF1">
    <property type="entry name" value="CYTOCHROME C OXIDASE ASSEMBLY FACTOR 6"/>
    <property type="match status" value="1"/>
</dbReference>
<evidence type="ECO:0000256" key="3">
    <source>
        <dbReference type="ARBA" id="ARBA00023128"/>
    </source>
</evidence>
<dbReference type="PANTHER" id="PTHR47677">
    <property type="entry name" value="CYTOCHROME C OXIDASE ASSEMBLY FACTOR 6"/>
    <property type="match status" value="1"/>
</dbReference>
<evidence type="ECO:0000256" key="1">
    <source>
        <dbReference type="ARBA" id="ARBA00004173"/>
    </source>
</evidence>
<dbReference type="InterPro" id="IPR048280">
    <property type="entry name" value="COX6B-like"/>
</dbReference>
<dbReference type="InterPro" id="IPR048281">
    <property type="entry name" value="COA6_fun"/>
</dbReference>
<evidence type="ECO:0000313" key="6">
    <source>
        <dbReference type="EMBL" id="TEB23273.1"/>
    </source>
</evidence>
<proteinExistence type="inferred from homology"/>
<name>A0A4Y7SN13_COPMI</name>
<sequence length="93" mass="10482">MGWFSSSPKQEENAGTTTRQNRKQCWDARDAYFACLDQRGVIKAGEEGSACAALKDKYEGQCAKSWIDYFNQRRVIAEAQKDRLARAAAQAEE</sequence>
<accession>A0A4Y7SN13</accession>
<dbReference type="GO" id="GO:0005739">
    <property type="term" value="C:mitochondrion"/>
    <property type="evidence" value="ECO:0007669"/>
    <property type="project" value="UniProtKB-SubCell"/>
</dbReference>
<evidence type="ECO:0000256" key="5">
    <source>
        <dbReference type="SAM" id="MobiDB-lite"/>
    </source>
</evidence>
<organism evidence="6 7">
    <name type="scientific">Coprinellus micaceus</name>
    <name type="common">Glistening ink-cap mushroom</name>
    <name type="synonym">Coprinus micaceus</name>
    <dbReference type="NCBI Taxonomy" id="71717"/>
    <lineage>
        <taxon>Eukaryota</taxon>
        <taxon>Fungi</taxon>
        <taxon>Dikarya</taxon>
        <taxon>Basidiomycota</taxon>
        <taxon>Agaricomycotina</taxon>
        <taxon>Agaricomycetes</taxon>
        <taxon>Agaricomycetidae</taxon>
        <taxon>Agaricales</taxon>
        <taxon>Agaricineae</taxon>
        <taxon>Psathyrellaceae</taxon>
        <taxon>Coprinellus</taxon>
    </lineage>
</organism>
<feature type="region of interest" description="Disordered" evidence="5">
    <location>
        <begin position="1"/>
        <end position="22"/>
    </location>
</feature>
<keyword evidence="3" id="KW-0496">Mitochondrion</keyword>
<dbReference type="AlphaFoldDB" id="A0A4Y7SN13"/>
<comment type="similarity">
    <text evidence="2">Belongs to the cytochrome c oxidase subunit 6B family.</text>
</comment>
<dbReference type="SUPFAM" id="SSF47694">
    <property type="entry name" value="Cytochrome c oxidase subunit h"/>
    <property type="match status" value="1"/>
</dbReference>